<feature type="domain" description="PilZ" evidence="1">
    <location>
        <begin position="10"/>
        <end position="97"/>
    </location>
</feature>
<organism evidence="2 3">
    <name type="scientific">Rhizobium terricola</name>
    <dbReference type="NCBI Taxonomy" id="2728849"/>
    <lineage>
        <taxon>Bacteria</taxon>
        <taxon>Pseudomonadati</taxon>
        <taxon>Pseudomonadota</taxon>
        <taxon>Alphaproteobacteria</taxon>
        <taxon>Hyphomicrobiales</taxon>
        <taxon>Rhizobiaceae</taxon>
        <taxon>Rhizobium/Agrobacterium group</taxon>
        <taxon>Rhizobium</taxon>
    </lineage>
</organism>
<proteinExistence type="predicted"/>
<dbReference type="GO" id="GO:0035438">
    <property type="term" value="F:cyclic-di-GMP binding"/>
    <property type="evidence" value="ECO:0007669"/>
    <property type="project" value="InterPro"/>
</dbReference>
<sequence>MSANKGSDGRKTPRIRCRLRGTLRFLHQVVDIRVIDISHRGMALELHGWVEARHGSSVEIKTTEFGRIEGIVRWYRAGKMGIQIDETSNTAAQIGAYFKNFHKMQTLGAA</sequence>
<dbReference type="InterPro" id="IPR009875">
    <property type="entry name" value="PilZ_domain"/>
</dbReference>
<reference evidence="2 3" key="1">
    <citation type="submission" date="2020-04" db="EMBL/GenBank/DDBJ databases">
        <title>Rhizobium sp. S-51 isolated from soil.</title>
        <authorList>
            <person name="Dahal R.H."/>
        </authorList>
    </citation>
    <scope>NUCLEOTIDE SEQUENCE [LARGE SCALE GENOMIC DNA]</scope>
    <source>
        <strain evidence="2 3">S-51</strain>
    </source>
</reference>
<comment type="caution">
    <text evidence="2">The sequence shown here is derived from an EMBL/GenBank/DDBJ whole genome shotgun (WGS) entry which is preliminary data.</text>
</comment>
<dbReference type="RefSeq" id="WP_169588535.1">
    <property type="nucleotide sequence ID" value="NZ_JABBGK010000001.1"/>
</dbReference>
<evidence type="ECO:0000313" key="3">
    <source>
        <dbReference type="Proteomes" id="UP000541470"/>
    </source>
</evidence>
<name>A0A7Y0AUU6_9HYPH</name>
<dbReference type="AlphaFoldDB" id="A0A7Y0AUU6"/>
<protein>
    <submittedName>
        <fullName evidence="2">PilZ domain-containing protein</fullName>
    </submittedName>
</protein>
<dbReference type="SUPFAM" id="SSF141371">
    <property type="entry name" value="PilZ domain-like"/>
    <property type="match status" value="1"/>
</dbReference>
<dbReference type="Gene3D" id="2.40.10.220">
    <property type="entry name" value="predicted glycosyltransferase like domains"/>
    <property type="match status" value="1"/>
</dbReference>
<dbReference type="Proteomes" id="UP000541470">
    <property type="component" value="Unassembled WGS sequence"/>
</dbReference>
<evidence type="ECO:0000313" key="2">
    <source>
        <dbReference type="EMBL" id="NML73868.1"/>
    </source>
</evidence>
<gene>
    <name evidence="2" type="ORF">HHL25_06990</name>
</gene>
<evidence type="ECO:0000259" key="1">
    <source>
        <dbReference type="Pfam" id="PF07238"/>
    </source>
</evidence>
<accession>A0A7Y0AUU6</accession>
<keyword evidence="3" id="KW-1185">Reference proteome</keyword>
<dbReference type="Pfam" id="PF07238">
    <property type="entry name" value="PilZ"/>
    <property type="match status" value="1"/>
</dbReference>
<dbReference type="EMBL" id="JABBGK010000001">
    <property type="protein sequence ID" value="NML73868.1"/>
    <property type="molecule type" value="Genomic_DNA"/>
</dbReference>